<dbReference type="Gene3D" id="3.15.10.10">
    <property type="entry name" value="Bactericidal permeability-increasing protein, domain 1"/>
    <property type="match status" value="1"/>
</dbReference>
<protein>
    <recommendedName>
        <fullName evidence="4">PDZ domain-containing protein</fullName>
    </recommendedName>
</protein>
<evidence type="ECO:0000256" key="1">
    <source>
        <dbReference type="SAM" id="MobiDB-lite"/>
    </source>
</evidence>
<gene>
    <name evidence="2" type="ORF">QTG54_012941</name>
</gene>
<dbReference type="EMBL" id="JATAAI010000029">
    <property type="protein sequence ID" value="KAK1736341.1"/>
    <property type="molecule type" value="Genomic_DNA"/>
</dbReference>
<evidence type="ECO:0000313" key="3">
    <source>
        <dbReference type="Proteomes" id="UP001224775"/>
    </source>
</evidence>
<keyword evidence="3" id="KW-1185">Reference proteome</keyword>
<comment type="caution">
    <text evidence="2">The sequence shown here is derived from an EMBL/GenBank/DDBJ whole genome shotgun (WGS) entry which is preliminary data.</text>
</comment>
<reference evidence="2" key="1">
    <citation type="submission" date="2023-06" db="EMBL/GenBank/DDBJ databases">
        <title>Survivors Of The Sea: Transcriptome response of Skeletonema marinoi to long-term dormancy.</title>
        <authorList>
            <person name="Pinder M.I.M."/>
            <person name="Kourtchenko O."/>
            <person name="Robertson E.K."/>
            <person name="Larsson T."/>
            <person name="Maumus F."/>
            <person name="Osuna-Cruz C.M."/>
            <person name="Vancaester E."/>
            <person name="Stenow R."/>
            <person name="Vandepoele K."/>
            <person name="Ploug H."/>
            <person name="Bruchert V."/>
            <person name="Godhe A."/>
            <person name="Topel M."/>
        </authorList>
    </citation>
    <scope>NUCLEOTIDE SEQUENCE</scope>
    <source>
        <strain evidence="2">R05AC</strain>
    </source>
</reference>
<feature type="compositionally biased region" description="Basic and acidic residues" evidence="1">
    <location>
        <begin position="156"/>
        <end position="171"/>
    </location>
</feature>
<name>A0AAD8XYQ2_9STRA</name>
<organism evidence="2 3">
    <name type="scientific">Skeletonema marinoi</name>
    <dbReference type="NCBI Taxonomy" id="267567"/>
    <lineage>
        <taxon>Eukaryota</taxon>
        <taxon>Sar</taxon>
        <taxon>Stramenopiles</taxon>
        <taxon>Ochrophyta</taxon>
        <taxon>Bacillariophyta</taxon>
        <taxon>Coscinodiscophyceae</taxon>
        <taxon>Thalassiosirophycidae</taxon>
        <taxon>Thalassiosirales</taxon>
        <taxon>Skeletonemataceae</taxon>
        <taxon>Skeletonema</taxon>
        <taxon>Skeletonema marinoi-dohrnii complex</taxon>
    </lineage>
</organism>
<evidence type="ECO:0000313" key="2">
    <source>
        <dbReference type="EMBL" id="KAK1736341.1"/>
    </source>
</evidence>
<proteinExistence type="predicted"/>
<accession>A0AAD8XYQ2</accession>
<sequence length="1518" mass="164857">MNIELGDAVLTEFGTGVVTCRHDGGSWATLRLNRQPGKSVASGQLITVRTECVTRKLVAATGMIVRGDHTKETIVDDSTSQEYGRKYLIEEYVPEKDVYLASIIPINAEGEGTDDGHSLAKSLSIMSTPSKPTEKKSLSKIEENGSEEETETETSGTREEQQQQTNEESKTIVELSADQIDPSSTSAKFYPMLEDLMRRGENAWTSLDAVKQKTKEHLDNDDDVIVDKLLSSCAITVDDNKVGEGNNVVATVISGASKSSMDVINDKISSVAASTPEGIAMAKAATEGISLPAADEVRQVYDMLRDEDLTKLLHLGRERLKDLVEVDVPERTKKALETMGIELDEGEGLSASSGQTIREKMSKLQKEALASIEQMLTINVSEDGISVQASGHNAGITFDCSKIIDSIPSSPSRQQVHRQATEKFAKMFDHLSTVATSDPQLLSIYSSISEKTKIWQEMTGRLFQTKTVGMFMEGTQRLRARAAQLLNLAPGQIQGLGSGGVGGDLTRAFTEGDVAMAKLKSMEMGDAVRSRLFKAIELRSESSGGLDAIIAGSLAAISRTGEDYSAKATSLLGRDGVEIKTKSLAGGVDEDTIQTVINRLQSSATSAMKGTKETLIALLSEETIYRDAVLLRLEQVFLDLESQLGQELSAEEIAKLASGEGGTMSLFKPVAMKAAKDIELQLDAVENKMKESKHWNSKADDALAKVRQITSGELSMSDVLDMAASFLDDDEVVSKSGELIVKAESLLDDFEAASGRLGAKADGTDATAGILDVVTKAGITKETVMKGVEGLDVSKLLDDTQSAMTDERARREMISSAGDTALDFLLKILPSMPVPPFDGVREGLVYHLSNLSMAGFKVQKEDIHIEIAGIRAATTKDADGNAASSQSKAVKASELLIIDIKNISATLDDAVWSFEQTYMPYLKGSGKANTKLWDGAIRMKFELRRRIASESDDPVTGEKRTVWEPVLCLNDRFCSIGGIDLLIQGGSRLAWAANKLASLLKNPLRDYVVSVIITVIKNNSAWLVDTLNQSLSPYWGFILRTADIELESLPRLARHHVTKADSIVEDEVELVWRERLPLGLNILTNDESGYLKVIDLPRGTQARKVAQDKKLDPNLFKGAMIVSVNGKRYGPDNQVDLFAALKDPARPKSILFKLASEDDAKRLNQLVERPHSDMSHSKEQLPSATETSLFTTVQIVNQGEIGIKFGSSPDNFALAVSGFVRDSDGRRLHNENEMSCISENDLLCRVNGISVLGEKGEGKRKGLSVLEKVGNNRPLSLSFVKPYIHTIVIEREENYGSNVGGPSELLFSDMKSSSTSSDNKIILGGFSLAEGVAENNDVFIGDNLVFINGIPVGAGCRLLQGSGPSPKLFEVIEMMKQHSPLALTFARAQTKQASTVKSYLTSSPLSLDIESAQTFSIAAPDYSQLGLTFTTGYNGTDVVVKTISGVEGQFQRKMKQTALPLVGCKLEALDGEAIPNFVTSQLVVNAMSRQWSANNRLELTFCDENHRDNVRKCQDSKE</sequence>
<dbReference type="PANTHER" id="PTHR31138:SF1">
    <property type="entry name" value="PDZ DOMAIN-CONTAINING PROTEIN"/>
    <property type="match status" value="1"/>
</dbReference>
<feature type="region of interest" description="Disordered" evidence="1">
    <location>
        <begin position="124"/>
        <end position="178"/>
    </location>
</feature>
<dbReference type="Proteomes" id="UP001224775">
    <property type="component" value="Unassembled WGS sequence"/>
</dbReference>
<feature type="compositionally biased region" description="Basic and acidic residues" evidence="1">
    <location>
        <begin position="132"/>
        <end position="143"/>
    </location>
</feature>
<evidence type="ECO:0008006" key="4">
    <source>
        <dbReference type="Google" id="ProtNLM"/>
    </source>
</evidence>
<dbReference type="PANTHER" id="PTHR31138">
    <property type="entry name" value="CHROMOSOME 19, WHOLE GENOME SHOTGUN SEQUENCE"/>
    <property type="match status" value="1"/>
</dbReference>